<sequence length="64" mass="7322">MTYEVGVRWETSRMQIEAESSTEAKRKYCKQTGRIYNDPFCGASILVARKIPAPKEALNQRNIS</sequence>
<evidence type="ECO:0000313" key="1">
    <source>
        <dbReference type="EMBL" id="TYP67414.1"/>
    </source>
</evidence>
<dbReference type="RefSeq" id="WP_148933727.1">
    <property type="nucleotide sequence ID" value="NZ_VNHS01000024.1"/>
</dbReference>
<dbReference type="Proteomes" id="UP000323257">
    <property type="component" value="Unassembled WGS sequence"/>
</dbReference>
<name>A0A5S5BKC4_9BACL</name>
<dbReference type="EMBL" id="VNHS01000024">
    <property type="protein sequence ID" value="TYP67414.1"/>
    <property type="molecule type" value="Genomic_DNA"/>
</dbReference>
<dbReference type="AlphaFoldDB" id="A0A5S5BKC4"/>
<gene>
    <name evidence="1" type="ORF">BCM02_12432</name>
</gene>
<accession>A0A5S5BKC4</accession>
<evidence type="ECO:0000313" key="2">
    <source>
        <dbReference type="Proteomes" id="UP000323257"/>
    </source>
</evidence>
<protein>
    <submittedName>
        <fullName evidence="1">Uncharacterized protein</fullName>
    </submittedName>
</protein>
<reference evidence="1 2" key="1">
    <citation type="submission" date="2019-07" db="EMBL/GenBank/DDBJ databases">
        <title>Genomic Encyclopedia of Type Strains, Phase III (KMG-III): the genomes of soil and plant-associated and newly described type strains.</title>
        <authorList>
            <person name="Whitman W."/>
        </authorList>
    </citation>
    <scope>NUCLEOTIDE SEQUENCE [LARGE SCALE GENOMIC DNA]</scope>
    <source>
        <strain evidence="1 2">BL24</strain>
    </source>
</reference>
<keyword evidence="2" id="KW-1185">Reference proteome</keyword>
<dbReference type="OrthoDB" id="3035901at2"/>
<comment type="caution">
    <text evidence="1">The sequence shown here is derived from an EMBL/GenBank/DDBJ whole genome shotgun (WGS) entry which is preliminary data.</text>
</comment>
<proteinExistence type="predicted"/>
<organism evidence="1 2">
    <name type="scientific">Paenibacillus methanolicus</name>
    <dbReference type="NCBI Taxonomy" id="582686"/>
    <lineage>
        <taxon>Bacteria</taxon>
        <taxon>Bacillati</taxon>
        <taxon>Bacillota</taxon>
        <taxon>Bacilli</taxon>
        <taxon>Bacillales</taxon>
        <taxon>Paenibacillaceae</taxon>
        <taxon>Paenibacillus</taxon>
    </lineage>
</organism>